<gene>
    <name evidence="4" type="ORF">PVAG01_03235</name>
</gene>
<proteinExistence type="inferred from homology"/>
<reference evidence="4 5" key="1">
    <citation type="submission" date="2024-06" db="EMBL/GenBank/DDBJ databases">
        <title>Complete genome of Phlyctema vagabunda strain 19-DSS-EL-015.</title>
        <authorList>
            <person name="Fiorenzani C."/>
        </authorList>
    </citation>
    <scope>NUCLEOTIDE SEQUENCE [LARGE SCALE GENOMIC DNA]</scope>
    <source>
        <strain evidence="4 5">19-DSS-EL-015</strain>
    </source>
</reference>
<dbReference type="Pfam" id="PF02582">
    <property type="entry name" value="DUF155"/>
    <property type="match status" value="1"/>
</dbReference>
<protein>
    <submittedName>
        <fullName evidence="4">YagE family protein</fullName>
    </submittedName>
</protein>
<organism evidence="4 5">
    <name type="scientific">Phlyctema vagabunda</name>
    <dbReference type="NCBI Taxonomy" id="108571"/>
    <lineage>
        <taxon>Eukaryota</taxon>
        <taxon>Fungi</taxon>
        <taxon>Dikarya</taxon>
        <taxon>Ascomycota</taxon>
        <taxon>Pezizomycotina</taxon>
        <taxon>Leotiomycetes</taxon>
        <taxon>Helotiales</taxon>
        <taxon>Dermateaceae</taxon>
        <taxon>Phlyctema</taxon>
    </lineage>
</organism>
<dbReference type="PANTHER" id="PTHR16255">
    <property type="entry name" value="REQUIRED FOR MEIOTIC NUCLEAR DIVISION PROTEIN 1 HOMOLOG"/>
    <property type="match status" value="1"/>
</dbReference>
<evidence type="ECO:0000259" key="3">
    <source>
        <dbReference type="Pfam" id="PF02582"/>
    </source>
</evidence>
<keyword evidence="5" id="KW-1185">Reference proteome</keyword>
<dbReference type="InterPro" id="IPR003734">
    <property type="entry name" value="DUF155"/>
</dbReference>
<feature type="coiled-coil region" evidence="2">
    <location>
        <begin position="388"/>
        <end position="415"/>
    </location>
</feature>
<comment type="caution">
    <text evidence="4">The sequence shown here is derived from an EMBL/GenBank/DDBJ whole genome shotgun (WGS) entry which is preliminary data.</text>
</comment>
<evidence type="ECO:0000256" key="2">
    <source>
        <dbReference type="SAM" id="Coils"/>
    </source>
</evidence>
<dbReference type="EMBL" id="JBFCZG010000002">
    <property type="protein sequence ID" value="KAL3426444.1"/>
    <property type="molecule type" value="Genomic_DNA"/>
</dbReference>
<evidence type="ECO:0000313" key="5">
    <source>
        <dbReference type="Proteomes" id="UP001629113"/>
    </source>
</evidence>
<evidence type="ECO:0000256" key="1">
    <source>
        <dbReference type="ARBA" id="ARBA00008306"/>
    </source>
</evidence>
<comment type="similarity">
    <text evidence="1">Belongs to the RMD1/sif2 family.</text>
</comment>
<keyword evidence="2" id="KW-0175">Coiled coil</keyword>
<name>A0ABR4PT51_9HELO</name>
<feature type="domain" description="DUF155" evidence="3">
    <location>
        <begin position="158"/>
        <end position="346"/>
    </location>
</feature>
<dbReference type="Proteomes" id="UP001629113">
    <property type="component" value="Unassembled WGS sequence"/>
</dbReference>
<sequence>MQSIRRQALGPSVGRILQNGGYRPFRQLHATTISQFPRKRTFFTSNTLLQDASSHDEISRVNLPSQKRKSLRLPAGKTSLRRVAVEAQRSRDNTIRKAAAMDKGDGSNRVTAICVADQFDMEAVSRILRAHGFPLNPDETEFEADQVLHTRGVNNGDIFVFPSGSLVAWSLAEDVAVDLATKTLLPAALNPNIEQIELEDFEYEEDATKDHSSIKGDVITLGTKRELDKENSSKVDTTLAKIAFSSGLARSTKLAVLETLLRKYFESTRHIPKLLSRGSRLPFKSRFVLEKTGELLELRAQLNHYSELTDSLPDIFWDSRHDLGLEGYYDQVGRALDVGVRIKTLNEKMDYAQEIASILRETMSQKHSVDLEWIIIVLIAVEVGFELRRLWKERCERLEKERLESEKESENGKENSA</sequence>
<accession>A0ABR4PT51</accession>
<evidence type="ECO:0000313" key="4">
    <source>
        <dbReference type="EMBL" id="KAL3426444.1"/>
    </source>
</evidence>
<dbReference type="InterPro" id="IPR051624">
    <property type="entry name" value="RMD1/Sad1-interacting"/>
</dbReference>
<dbReference type="PANTHER" id="PTHR16255:SF1">
    <property type="entry name" value="REQUIRED FOR MEIOTIC NUCLEAR DIVISION PROTEIN 1 HOMOLOG"/>
    <property type="match status" value="1"/>
</dbReference>